<dbReference type="PANTHER" id="PTHR30329">
    <property type="entry name" value="STATOR ELEMENT OF FLAGELLAR MOTOR COMPLEX"/>
    <property type="match status" value="1"/>
</dbReference>
<dbReference type="InterPro" id="IPR050330">
    <property type="entry name" value="Bact_OuterMem_StrucFunc"/>
</dbReference>
<evidence type="ECO:0000256" key="1">
    <source>
        <dbReference type="SAM" id="Phobius"/>
    </source>
</evidence>
<name>A0A450ST60_9GAMM</name>
<keyword evidence="1" id="KW-0472">Membrane</keyword>
<dbReference type="AlphaFoldDB" id="A0A450ST60"/>
<feature type="transmembrane region" description="Helical" evidence="1">
    <location>
        <begin position="23"/>
        <end position="43"/>
    </location>
</feature>
<gene>
    <name evidence="2" type="ORF">BECKDK2373B_GA0170837_106321</name>
</gene>
<dbReference type="PANTHER" id="PTHR30329:SF20">
    <property type="entry name" value="EXPORTED PROTEIN"/>
    <property type="match status" value="1"/>
</dbReference>
<dbReference type="SUPFAM" id="SSF103088">
    <property type="entry name" value="OmpA-like"/>
    <property type="match status" value="1"/>
</dbReference>
<evidence type="ECO:0000313" key="2">
    <source>
        <dbReference type="EMBL" id="VFJ57115.1"/>
    </source>
</evidence>
<dbReference type="Gene3D" id="3.30.1330.60">
    <property type="entry name" value="OmpA-like domain"/>
    <property type="match status" value="1"/>
</dbReference>
<keyword evidence="1" id="KW-0812">Transmembrane</keyword>
<organism evidence="2">
    <name type="scientific">Candidatus Kentrum sp. DK</name>
    <dbReference type="NCBI Taxonomy" id="2126562"/>
    <lineage>
        <taxon>Bacteria</taxon>
        <taxon>Pseudomonadati</taxon>
        <taxon>Pseudomonadota</taxon>
        <taxon>Gammaproteobacteria</taxon>
        <taxon>Candidatus Kentrum</taxon>
    </lineage>
</organism>
<sequence length="239" mass="27829">MAKSVNIQLHTKGDEQWMSATDLMSALMLIFMLIALAFMISAATERDSMKEERDDIKKVALKWAEIKEKTYQALIGEFENDLSKWHAMIDRKELIVRFREPKILFAVGESSLTPRFTEILRDFFPRYVRVLGQFSNHIAEIRIEGHTSSEWNESVSSKQAYFKNLVLSHDRSREVVIFCLSTLQHPNSYEWSRQLIVAAGMSSSRPIMLQGQEDKEESRRVDFRVRTNAEERLSEIMAF</sequence>
<reference evidence="2" key="1">
    <citation type="submission" date="2019-02" db="EMBL/GenBank/DDBJ databases">
        <authorList>
            <person name="Gruber-Vodicka R. H."/>
            <person name="Seah K. B. B."/>
        </authorList>
    </citation>
    <scope>NUCLEOTIDE SEQUENCE</scope>
    <source>
        <strain evidence="2">BECK_DK47</strain>
    </source>
</reference>
<dbReference type="InterPro" id="IPR036737">
    <property type="entry name" value="OmpA-like_sf"/>
</dbReference>
<accession>A0A450ST60</accession>
<protein>
    <submittedName>
        <fullName evidence="2">Outer membrane protein OmpA</fullName>
    </submittedName>
</protein>
<proteinExistence type="predicted"/>
<dbReference type="EMBL" id="CAADEX010000063">
    <property type="protein sequence ID" value="VFJ57115.1"/>
    <property type="molecule type" value="Genomic_DNA"/>
</dbReference>
<keyword evidence="1" id="KW-1133">Transmembrane helix</keyword>